<dbReference type="PANTHER" id="PTHR13789">
    <property type="entry name" value="MONOOXYGENASE"/>
    <property type="match status" value="1"/>
</dbReference>
<protein>
    <submittedName>
        <fullName evidence="4">NAD(P)/FAD-dependent oxidoreductase</fullName>
    </submittedName>
</protein>
<evidence type="ECO:0000313" key="4">
    <source>
        <dbReference type="EMBL" id="XAN06034.1"/>
    </source>
</evidence>
<dbReference type="PANTHER" id="PTHR13789:SF309">
    <property type="entry name" value="PUTATIVE (AFU_ORTHOLOGUE AFUA_6G14510)-RELATED"/>
    <property type="match status" value="1"/>
</dbReference>
<organism evidence="4 5">
    <name type="scientific">Ammonicoccus fulvus</name>
    <dbReference type="NCBI Taxonomy" id="3138240"/>
    <lineage>
        <taxon>Bacteria</taxon>
        <taxon>Bacillati</taxon>
        <taxon>Actinomycetota</taxon>
        <taxon>Actinomycetes</taxon>
        <taxon>Propionibacteriales</taxon>
        <taxon>Propionibacteriaceae</taxon>
        <taxon>Ammonicoccus</taxon>
    </lineage>
</organism>
<gene>
    <name evidence="4" type="ORF">AADG42_01495</name>
</gene>
<keyword evidence="2" id="KW-0503">Monooxygenase</keyword>
<reference evidence="4 5" key="1">
    <citation type="submission" date="2024-04" db="EMBL/GenBank/DDBJ databases">
        <title>Isolation of an actinomycete strain from pig manure.</title>
        <authorList>
            <person name="Gong T."/>
            <person name="Yu Z."/>
            <person name="An M."/>
            <person name="Wei C."/>
            <person name="Yang W."/>
            <person name="Liu L."/>
        </authorList>
    </citation>
    <scope>NUCLEOTIDE SEQUENCE [LARGE SCALE GENOMIC DNA]</scope>
    <source>
        <strain evidence="4 5">ZF39</strain>
    </source>
</reference>
<keyword evidence="5" id="KW-1185">Reference proteome</keyword>
<dbReference type="PRINTS" id="PR00420">
    <property type="entry name" value="RNGMNOXGNASE"/>
</dbReference>
<dbReference type="Pfam" id="PF01494">
    <property type="entry name" value="FAD_binding_3"/>
    <property type="match status" value="1"/>
</dbReference>
<proteinExistence type="predicted"/>
<dbReference type="RefSeq" id="WP_425307472.1">
    <property type="nucleotide sequence ID" value="NZ_CP154795.1"/>
</dbReference>
<sequence>METITILGGGVAGLALAAALDPKRWQVTLIEQRPGVPEVGTAFGIWPVAQRALAYLGLGDWVAREGISVDSGAIIGPDNEPIVRMRNVDIQLLARPVLLRALDGVVPATVQRVAQRVENPRELSGDLVVAADGARSRVRASVWGDTARSMGTWAVRGVLPRPAESPEMGEYWAGHVLFGISPNTGSTTNWYATVRRDPGPPAAAIEVLRDTHRGFPEPVQRVLAEMVPERTLVNEILVSPVPKGLVRDRYVLIGDAAHAMSPSLGRGACEALVDAVTLGHELNRRGLDGGVRAYQRQRLLPAQGVRLAASAALRLQEAGPKVHRVLAAVG</sequence>
<dbReference type="InterPro" id="IPR036188">
    <property type="entry name" value="FAD/NAD-bd_sf"/>
</dbReference>
<dbReference type="Proteomes" id="UP001442841">
    <property type="component" value="Chromosome"/>
</dbReference>
<accession>A0ABZ3FMP2</accession>
<dbReference type="SUPFAM" id="SSF51905">
    <property type="entry name" value="FAD/NAD(P)-binding domain"/>
    <property type="match status" value="1"/>
</dbReference>
<feature type="domain" description="FAD-binding" evidence="3">
    <location>
        <begin position="114"/>
        <end position="283"/>
    </location>
</feature>
<dbReference type="InterPro" id="IPR002938">
    <property type="entry name" value="FAD-bd"/>
</dbReference>
<evidence type="ECO:0000256" key="1">
    <source>
        <dbReference type="ARBA" id="ARBA00023002"/>
    </source>
</evidence>
<evidence type="ECO:0000256" key="2">
    <source>
        <dbReference type="ARBA" id="ARBA00023033"/>
    </source>
</evidence>
<name>A0ABZ3FMP2_9ACTN</name>
<dbReference type="EMBL" id="CP154795">
    <property type="protein sequence ID" value="XAN06034.1"/>
    <property type="molecule type" value="Genomic_DNA"/>
</dbReference>
<keyword evidence="1" id="KW-0560">Oxidoreductase</keyword>
<evidence type="ECO:0000313" key="5">
    <source>
        <dbReference type="Proteomes" id="UP001442841"/>
    </source>
</evidence>
<dbReference type="Gene3D" id="3.50.50.60">
    <property type="entry name" value="FAD/NAD(P)-binding domain"/>
    <property type="match status" value="1"/>
</dbReference>
<evidence type="ECO:0000259" key="3">
    <source>
        <dbReference type="Pfam" id="PF01494"/>
    </source>
</evidence>
<dbReference type="InterPro" id="IPR050493">
    <property type="entry name" value="FAD-dep_Monooxygenase_BioMet"/>
</dbReference>